<keyword evidence="2" id="KW-1185">Reference proteome</keyword>
<evidence type="ECO:0000313" key="2">
    <source>
        <dbReference type="Proteomes" id="UP000694426"/>
    </source>
</evidence>
<dbReference type="AlphaFoldDB" id="A0A8B9CNL5"/>
<organism evidence="1 2">
    <name type="scientific">Anser brachyrhynchus</name>
    <name type="common">Pink-footed goose</name>
    <dbReference type="NCBI Taxonomy" id="132585"/>
    <lineage>
        <taxon>Eukaryota</taxon>
        <taxon>Metazoa</taxon>
        <taxon>Chordata</taxon>
        <taxon>Craniata</taxon>
        <taxon>Vertebrata</taxon>
        <taxon>Euteleostomi</taxon>
        <taxon>Archelosauria</taxon>
        <taxon>Archosauria</taxon>
        <taxon>Dinosauria</taxon>
        <taxon>Saurischia</taxon>
        <taxon>Theropoda</taxon>
        <taxon>Coelurosauria</taxon>
        <taxon>Aves</taxon>
        <taxon>Neognathae</taxon>
        <taxon>Galloanserae</taxon>
        <taxon>Anseriformes</taxon>
        <taxon>Anatidae</taxon>
        <taxon>Anserinae</taxon>
        <taxon>Anser</taxon>
    </lineage>
</organism>
<protein>
    <submittedName>
        <fullName evidence="1">Uncharacterized protein</fullName>
    </submittedName>
</protein>
<name>A0A8B9CNL5_9AVES</name>
<sequence length="59" mass="6695">LAVAGAPSPAETAKPRMPWQSMRRKLPVVKVLLPEWPSVCHIPNPREENKYTDILLSFK</sequence>
<evidence type="ECO:0000313" key="1">
    <source>
        <dbReference type="Ensembl" id="ENSABRP00000021851.1"/>
    </source>
</evidence>
<accession>A0A8B9CNL5</accession>
<reference evidence="1" key="1">
    <citation type="submission" date="2025-08" db="UniProtKB">
        <authorList>
            <consortium name="Ensembl"/>
        </authorList>
    </citation>
    <scope>IDENTIFICATION</scope>
</reference>
<proteinExistence type="predicted"/>
<dbReference type="Ensembl" id="ENSABRT00000030744.1">
    <property type="protein sequence ID" value="ENSABRP00000021851.1"/>
    <property type="gene ID" value="ENSABRG00000018533.1"/>
</dbReference>
<reference evidence="1" key="2">
    <citation type="submission" date="2025-09" db="UniProtKB">
        <authorList>
            <consortium name="Ensembl"/>
        </authorList>
    </citation>
    <scope>IDENTIFICATION</scope>
</reference>
<dbReference type="Proteomes" id="UP000694426">
    <property type="component" value="Unplaced"/>
</dbReference>